<dbReference type="OrthoDB" id="9771073at2"/>
<name>H0HT62_9HYPH</name>
<dbReference type="AlphaFoldDB" id="H0HT62"/>
<dbReference type="InterPro" id="IPR036291">
    <property type="entry name" value="NAD(P)-bd_dom_sf"/>
</dbReference>
<dbReference type="PANTHER" id="PTHR43245:SF55">
    <property type="entry name" value="NAD(P)-BINDING DOMAIN-CONTAINING PROTEIN"/>
    <property type="match status" value="1"/>
</dbReference>
<dbReference type="RefSeq" id="WP_008836972.1">
    <property type="nucleotide sequence ID" value="NZ_AHAM01000136.1"/>
</dbReference>
<dbReference type="Pfam" id="PF01370">
    <property type="entry name" value="Epimerase"/>
    <property type="match status" value="1"/>
</dbReference>
<sequence>MTRVVVTGGSGKLGRACVKDLLSHGYEVLNVDTVPPAAENCPFVQTDLTDFGQAFEVLAGVDDRLGEIEALVHLAAIPAPGKQPNAATFKVNTLSTYNVFEAARRLKIRNVVWASSETVLGLPFDTPPPYAPVDEDYAGRPETAYSLSKLLGEEMAKQFCRWDPELKIIGLRFSNVMEPADYARFPSFDADARLRKWNLWAYIDARDASQAIRRALEAPIRGAEIFVIANADTVMSRPNAELMAEVYPGVPLAQGASGNETLLSIEKARRLLGYDPQHSWRGG</sequence>
<organism evidence="2 3">
    <name type="scientific">Mesorhizobium alhagi CCNWXJ12-2</name>
    <dbReference type="NCBI Taxonomy" id="1107882"/>
    <lineage>
        <taxon>Bacteria</taxon>
        <taxon>Pseudomonadati</taxon>
        <taxon>Pseudomonadota</taxon>
        <taxon>Alphaproteobacteria</taxon>
        <taxon>Hyphomicrobiales</taxon>
        <taxon>Phyllobacteriaceae</taxon>
        <taxon>Allomesorhizobium</taxon>
    </lineage>
</organism>
<dbReference type="PANTHER" id="PTHR43245">
    <property type="entry name" value="BIFUNCTIONAL POLYMYXIN RESISTANCE PROTEIN ARNA"/>
    <property type="match status" value="1"/>
</dbReference>
<reference evidence="2 3" key="1">
    <citation type="journal article" date="2012" name="J. Bacteriol.">
        <title>Draft Genome Sequence of Mesorhizobium alhagi CCNWXJ12-2T, a Novel Salt-Resistant Species Isolated from the Desert of Northwestern China.</title>
        <authorList>
            <person name="Zhou M."/>
            <person name="Chen W."/>
            <person name="Chen H."/>
            <person name="Wei G."/>
        </authorList>
    </citation>
    <scope>NUCLEOTIDE SEQUENCE [LARGE SCALE GENOMIC DNA]</scope>
    <source>
        <strain evidence="2 3">CCNWXJ12-2</strain>
    </source>
</reference>
<dbReference type="InterPro" id="IPR001509">
    <property type="entry name" value="Epimerase_deHydtase"/>
</dbReference>
<feature type="domain" description="NAD-dependent epimerase/dehydratase" evidence="1">
    <location>
        <begin position="4"/>
        <end position="228"/>
    </location>
</feature>
<evidence type="ECO:0000313" key="3">
    <source>
        <dbReference type="Proteomes" id="UP000003250"/>
    </source>
</evidence>
<gene>
    <name evidence="2" type="ORF">MAXJ12_16766</name>
</gene>
<evidence type="ECO:0000259" key="1">
    <source>
        <dbReference type="Pfam" id="PF01370"/>
    </source>
</evidence>
<accession>H0HT62</accession>
<keyword evidence="3" id="KW-1185">Reference proteome</keyword>
<dbReference type="Gene3D" id="3.40.50.720">
    <property type="entry name" value="NAD(P)-binding Rossmann-like Domain"/>
    <property type="match status" value="1"/>
</dbReference>
<dbReference type="InterPro" id="IPR050177">
    <property type="entry name" value="Lipid_A_modif_metabolic_enz"/>
</dbReference>
<dbReference type="EMBL" id="AHAM01000136">
    <property type="protein sequence ID" value="EHK56108.1"/>
    <property type="molecule type" value="Genomic_DNA"/>
</dbReference>
<evidence type="ECO:0000313" key="2">
    <source>
        <dbReference type="EMBL" id="EHK56108.1"/>
    </source>
</evidence>
<protein>
    <submittedName>
        <fullName evidence="2">Nucleoside-diphosphate-sugar epimerase</fullName>
    </submittedName>
</protein>
<dbReference type="Proteomes" id="UP000003250">
    <property type="component" value="Unassembled WGS sequence"/>
</dbReference>
<proteinExistence type="predicted"/>
<dbReference type="PATRIC" id="fig|1107882.3.peg.3270"/>
<dbReference type="SUPFAM" id="SSF51735">
    <property type="entry name" value="NAD(P)-binding Rossmann-fold domains"/>
    <property type="match status" value="1"/>
</dbReference>